<feature type="chain" id="PRO_5045949567" description="FAD-binding PCMH-type domain-containing protein" evidence="5">
    <location>
        <begin position="30"/>
        <end position="551"/>
    </location>
</feature>
<keyword evidence="3" id="KW-0274">FAD</keyword>
<dbReference type="InterPro" id="IPR006094">
    <property type="entry name" value="Oxid_FAD_bind_N"/>
</dbReference>
<dbReference type="InterPro" id="IPR016169">
    <property type="entry name" value="FAD-bd_PCMH_sub2"/>
</dbReference>
<proteinExistence type="inferred from homology"/>
<evidence type="ECO:0000313" key="8">
    <source>
        <dbReference type="Proteomes" id="UP001610563"/>
    </source>
</evidence>
<feature type="domain" description="FAD-binding PCMH-type" evidence="6">
    <location>
        <begin position="77"/>
        <end position="248"/>
    </location>
</feature>
<dbReference type="Gene3D" id="3.30.465.10">
    <property type="match status" value="2"/>
</dbReference>
<dbReference type="PROSITE" id="PS51387">
    <property type="entry name" value="FAD_PCMH"/>
    <property type="match status" value="1"/>
</dbReference>
<evidence type="ECO:0000256" key="5">
    <source>
        <dbReference type="SAM" id="SignalP"/>
    </source>
</evidence>
<dbReference type="Pfam" id="PF01565">
    <property type="entry name" value="FAD_binding_4"/>
    <property type="match status" value="1"/>
</dbReference>
<dbReference type="PANTHER" id="PTHR42973">
    <property type="entry name" value="BINDING OXIDOREDUCTASE, PUTATIVE (AFU_ORTHOLOGUE AFUA_1G17690)-RELATED"/>
    <property type="match status" value="1"/>
</dbReference>
<dbReference type="InterPro" id="IPR050416">
    <property type="entry name" value="FAD-linked_Oxidoreductase"/>
</dbReference>
<evidence type="ECO:0000256" key="4">
    <source>
        <dbReference type="ARBA" id="ARBA00023002"/>
    </source>
</evidence>
<evidence type="ECO:0000313" key="7">
    <source>
        <dbReference type="EMBL" id="KAL2784320.1"/>
    </source>
</evidence>
<gene>
    <name evidence="7" type="ORF">BJX66DRAFT_316806</name>
</gene>
<reference evidence="7 8" key="1">
    <citation type="submission" date="2024-07" db="EMBL/GenBank/DDBJ databases">
        <title>Section-level genome sequencing and comparative genomics of Aspergillus sections Usti and Cavernicolus.</title>
        <authorList>
            <consortium name="Lawrence Berkeley National Laboratory"/>
            <person name="Nybo J.L."/>
            <person name="Vesth T.C."/>
            <person name="Theobald S."/>
            <person name="Frisvad J.C."/>
            <person name="Larsen T.O."/>
            <person name="Kjaerboelling I."/>
            <person name="Rothschild-Mancinelli K."/>
            <person name="Lyhne E.K."/>
            <person name="Kogle M.E."/>
            <person name="Barry K."/>
            <person name="Clum A."/>
            <person name="Na H."/>
            <person name="Ledsgaard L."/>
            <person name="Lin J."/>
            <person name="Lipzen A."/>
            <person name="Kuo A."/>
            <person name="Riley R."/>
            <person name="Mondo S."/>
            <person name="Labutti K."/>
            <person name="Haridas S."/>
            <person name="Pangalinan J."/>
            <person name="Salamov A.A."/>
            <person name="Simmons B.A."/>
            <person name="Magnuson J.K."/>
            <person name="Chen J."/>
            <person name="Drula E."/>
            <person name="Henrissat B."/>
            <person name="Wiebenga A."/>
            <person name="Lubbers R.J."/>
            <person name="Gomes A.C."/>
            <person name="Makela M.R."/>
            <person name="Stajich J."/>
            <person name="Grigoriev I.V."/>
            <person name="Mortensen U.H."/>
            <person name="De Vries R.P."/>
            <person name="Baker S.E."/>
            <person name="Andersen M.R."/>
        </authorList>
    </citation>
    <scope>NUCLEOTIDE SEQUENCE [LARGE SCALE GENOMIC DNA]</scope>
    <source>
        <strain evidence="7 8">CBS 209.92</strain>
    </source>
</reference>
<keyword evidence="2" id="KW-0285">Flavoprotein</keyword>
<sequence>MGTLTTSRAGAMSVVFLLLALFLGTAVQAQHFQPDVLATAAAANATIGNCQQACAQLQAPTTLPPNFVQGYFATQQQEVTPLCVVQPESAEEVSRIVQIVREYQCQFAVKGGGHGNHAGASSIQDGLLIDMSRINSVTLSVDESIAGIGAGARWIDVYEALEERGLTVVGGRSSTVGVGGFTLGGGISFLSRRYGWALDNVANYQLVLANGTLTNANQTSHPDLYFALRGGGNNFGIVTRFDFETRRHSLVSGGTTVFLMRDLEDRRTALGLIDQWQLSKNSILSQVNKHVLRTIGRFGLSVHSKDVIRAFVALADESQTDAGAHAYLFFSWVPTYHAYFYGMTTLYSGPEERPAVFQNISSLKRLYTTQRTANISDFANEIDAQNMDLVNRRNIWRTATFKVDADLMSDIIDIYLSAVHPFTSIPSAIMSFNMQMLTKHEIEIFAKNGGNALGIKPEDGSLFLFTLTPGHSNPADDARFEALNDQIMDKVIAIAKERGLYHPFIYQNYAGPGQDVYGGYGAENRARLSEVQNKYDPEGVFWKLQPGYFKV</sequence>
<dbReference type="InterPro" id="IPR016166">
    <property type="entry name" value="FAD-bd_PCMH"/>
</dbReference>
<dbReference type="EMBL" id="JBFTWV010000184">
    <property type="protein sequence ID" value="KAL2784320.1"/>
    <property type="molecule type" value="Genomic_DNA"/>
</dbReference>
<accession>A0ABR4FM72</accession>
<dbReference type="SUPFAM" id="SSF56176">
    <property type="entry name" value="FAD-binding/transporter-associated domain-like"/>
    <property type="match status" value="1"/>
</dbReference>
<feature type="signal peptide" evidence="5">
    <location>
        <begin position="1"/>
        <end position="29"/>
    </location>
</feature>
<evidence type="ECO:0000256" key="1">
    <source>
        <dbReference type="ARBA" id="ARBA00005466"/>
    </source>
</evidence>
<dbReference type="PANTHER" id="PTHR42973:SF34">
    <property type="entry name" value="FAD BINDING DOMAIN PROTEIN (AFU_ORTHOLOGUE AFUA_3G02770)"/>
    <property type="match status" value="1"/>
</dbReference>
<evidence type="ECO:0000256" key="3">
    <source>
        <dbReference type="ARBA" id="ARBA00022827"/>
    </source>
</evidence>
<dbReference type="SUPFAM" id="SSF55103">
    <property type="entry name" value="FAD-linked oxidases, C-terminal domain"/>
    <property type="match status" value="1"/>
</dbReference>
<name>A0ABR4FM72_9EURO</name>
<protein>
    <recommendedName>
        <fullName evidence="6">FAD-binding PCMH-type domain-containing protein</fullName>
    </recommendedName>
</protein>
<dbReference type="InterPro" id="IPR016164">
    <property type="entry name" value="FAD-linked_Oxase-like_C"/>
</dbReference>
<dbReference type="Proteomes" id="UP001610563">
    <property type="component" value="Unassembled WGS sequence"/>
</dbReference>
<evidence type="ECO:0000256" key="2">
    <source>
        <dbReference type="ARBA" id="ARBA00022630"/>
    </source>
</evidence>
<dbReference type="Gene3D" id="3.40.462.20">
    <property type="match status" value="1"/>
</dbReference>
<keyword evidence="8" id="KW-1185">Reference proteome</keyword>
<comment type="similarity">
    <text evidence="1">Belongs to the oxygen-dependent FAD-linked oxidoreductase family.</text>
</comment>
<keyword evidence="5" id="KW-0732">Signal</keyword>
<organism evidence="7 8">
    <name type="scientific">Aspergillus keveii</name>
    <dbReference type="NCBI Taxonomy" id="714993"/>
    <lineage>
        <taxon>Eukaryota</taxon>
        <taxon>Fungi</taxon>
        <taxon>Dikarya</taxon>
        <taxon>Ascomycota</taxon>
        <taxon>Pezizomycotina</taxon>
        <taxon>Eurotiomycetes</taxon>
        <taxon>Eurotiomycetidae</taxon>
        <taxon>Eurotiales</taxon>
        <taxon>Aspergillaceae</taxon>
        <taxon>Aspergillus</taxon>
        <taxon>Aspergillus subgen. Nidulantes</taxon>
    </lineage>
</organism>
<evidence type="ECO:0000259" key="6">
    <source>
        <dbReference type="PROSITE" id="PS51387"/>
    </source>
</evidence>
<dbReference type="InterPro" id="IPR036318">
    <property type="entry name" value="FAD-bd_PCMH-like_sf"/>
</dbReference>
<comment type="caution">
    <text evidence="7">The sequence shown here is derived from an EMBL/GenBank/DDBJ whole genome shotgun (WGS) entry which is preliminary data.</text>
</comment>
<keyword evidence="4" id="KW-0560">Oxidoreductase</keyword>